<dbReference type="AlphaFoldDB" id="A0A9D3URN5"/>
<evidence type="ECO:0000313" key="2">
    <source>
        <dbReference type="Proteomes" id="UP000828251"/>
    </source>
</evidence>
<evidence type="ECO:0000313" key="1">
    <source>
        <dbReference type="EMBL" id="KAH1056187.1"/>
    </source>
</evidence>
<sequence length="129" mass="14542">MSITFTAPQQLLLACESFYIYDSASLRIRKKVGDQIRRKVRGSIQGRISKLQYRYLASVNPYKYDLFNVTCEVHLDTVISSYYLSGNVVMELYIEFAKATTVMANIGTEAEVESTTTRLCGGFTGLLQT</sequence>
<keyword evidence="2" id="KW-1185">Reference proteome</keyword>
<accession>A0A9D3URN5</accession>
<comment type="caution">
    <text evidence="1">The sequence shown here is derived from an EMBL/GenBank/DDBJ whole genome shotgun (WGS) entry which is preliminary data.</text>
</comment>
<dbReference type="Proteomes" id="UP000828251">
    <property type="component" value="Unassembled WGS sequence"/>
</dbReference>
<organism evidence="1 2">
    <name type="scientific">Gossypium stocksii</name>
    <dbReference type="NCBI Taxonomy" id="47602"/>
    <lineage>
        <taxon>Eukaryota</taxon>
        <taxon>Viridiplantae</taxon>
        <taxon>Streptophyta</taxon>
        <taxon>Embryophyta</taxon>
        <taxon>Tracheophyta</taxon>
        <taxon>Spermatophyta</taxon>
        <taxon>Magnoliopsida</taxon>
        <taxon>eudicotyledons</taxon>
        <taxon>Gunneridae</taxon>
        <taxon>Pentapetalae</taxon>
        <taxon>rosids</taxon>
        <taxon>malvids</taxon>
        <taxon>Malvales</taxon>
        <taxon>Malvaceae</taxon>
        <taxon>Malvoideae</taxon>
        <taxon>Gossypium</taxon>
    </lineage>
</organism>
<name>A0A9D3URN5_9ROSI</name>
<dbReference type="EMBL" id="JAIQCV010000010">
    <property type="protein sequence ID" value="KAH1056187.1"/>
    <property type="molecule type" value="Genomic_DNA"/>
</dbReference>
<proteinExistence type="predicted"/>
<protein>
    <submittedName>
        <fullName evidence="1">Uncharacterized protein</fullName>
    </submittedName>
</protein>
<reference evidence="1 2" key="1">
    <citation type="journal article" date="2021" name="Plant Biotechnol. J.">
        <title>Multi-omics assisted identification of the key and species-specific regulatory components of drought-tolerant mechanisms in Gossypium stocksii.</title>
        <authorList>
            <person name="Yu D."/>
            <person name="Ke L."/>
            <person name="Zhang D."/>
            <person name="Wu Y."/>
            <person name="Sun Y."/>
            <person name="Mei J."/>
            <person name="Sun J."/>
            <person name="Sun Y."/>
        </authorList>
    </citation>
    <scope>NUCLEOTIDE SEQUENCE [LARGE SCALE GENOMIC DNA]</scope>
    <source>
        <strain evidence="2">cv. E1</strain>
        <tissue evidence="1">Leaf</tissue>
    </source>
</reference>
<gene>
    <name evidence="1" type="ORF">J1N35_034252</name>
</gene>